<dbReference type="PROSITE" id="PS50887">
    <property type="entry name" value="GGDEF"/>
    <property type="match status" value="1"/>
</dbReference>
<dbReference type="AlphaFoldDB" id="A0A1W6BW41"/>
<evidence type="ECO:0000256" key="1">
    <source>
        <dbReference type="ARBA" id="ARBA00001946"/>
    </source>
</evidence>
<evidence type="ECO:0000313" key="9">
    <source>
        <dbReference type="Proteomes" id="UP000192902"/>
    </source>
</evidence>
<feature type="domain" description="Response regulatory" evidence="6">
    <location>
        <begin position="126"/>
        <end position="242"/>
    </location>
</feature>
<dbReference type="InterPro" id="IPR011006">
    <property type="entry name" value="CheY-like_superfamily"/>
</dbReference>
<reference evidence="8 9" key="1">
    <citation type="submission" date="2017-04" db="EMBL/GenBank/DDBJ databases">
        <title>Complete genome sequence of the Campylobacter cuniculorum type strain LMG24588.</title>
        <authorList>
            <person name="Miller W.G."/>
            <person name="Yee E."/>
            <person name="Revez J."/>
            <person name="Bono J.L."/>
            <person name="Rossi M."/>
        </authorList>
    </citation>
    <scope>NUCLEOTIDE SEQUENCE [LARGE SCALE GENOMIC DNA]</scope>
    <source>
        <strain evidence="8 9">LMG 24588</strain>
    </source>
</reference>
<keyword evidence="4" id="KW-0283">Flagellar rotation</keyword>
<dbReference type="Pfam" id="PF00990">
    <property type="entry name" value="GGDEF"/>
    <property type="match status" value="1"/>
</dbReference>
<dbReference type="PROSITE" id="PS50110">
    <property type="entry name" value="RESPONSE_REGULATORY"/>
    <property type="match status" value="2"/>
</dbReference>
<comment type="cofactor">
    <cofactor evidence="1">
        <name>Mg(2+)</name>
        <dbReference type="ChEBI" id="CHEBI:18420"/>
    </cofactor>
</comment>
<accession>A0A1W6BW41</accession>
<dbReference type="NCBIfam" id="TIGR00254">
    <property type="entry name" value="GGDEF"/>
    <property type="match status" value="1"/>
</dbReference>
<evidence type="ECO:0000313" key="8">
    <source>
        <dbReference type="EMBL" id="ARJ56319.1"/>
    </source>
</evidence>
<feature type="domain" description="GGDEF" evidence="7">
    <location>
        <begin position="287"/>
        <end position="418"/>
    </location>
</feature>
<proteinExistence type="predicted"/>
<dbReference type="PANTHER" id="PTHR44591">
    <property type="entry name" value="STRESS RESPONSE REGULATOR PROTEIN 1"/>
    <property type="match status" value="1"/>
</dbReference>
<dbReference type="SUPFAM" id="SSF55073">
    <property type="entry name" value="Nucleotide cyclase"/>
    <property type="match status" value="1"/>
</dbReference>
<organism evidence="8 9">
    <name type="scientific">Campylobacter cuniculorum DSM 23162 = LMG 24588</name>
    <dbReference type="NCBI Taxonomy" id="1121267"/>
    <lineage>
        <taxon>Bacteria</taxon>
        <taxon>Pseudomonadati</taxon>
        <taxon>Campylobacterota</taxon>
        <taxon>Epsilonproteobacteria</taxon>
        <taxon>Campylobacterales</taxon>
        <taxon>Campylobacteraceae</taxon>
        <taxon>Campylobacter</taxon>
    </lineage>
</organism>
<dbReference type="KEGG" id="ccun:CCUN_0698"/>
<dbReference type="eggNOG" id="COG0745">
    <property type="taxonomic scope" value="Bacteria"/>
</dbReference>
<dbReference type="EMBL" id="CP020867">
    <property type="protein sequence ID" value="ARJ56319.1"/>
    <property type="molecule type" value="Genomic_DNA"/>
</dbReference>
<dbReference type="eggNOG" id="COG3706">
    <property type="taxonomic scope" value="Bacteria"/>
</dbReference>
<dbReference type="InterPro" id="IPR000160">
    <property type="entry name" value="GGDEF_dom"/>
</dbReference>
<dbReference type="GO" id="GO:0006935">
    <property type="term" value="P:chemotaxis"/>
    <property type="evidence" value="ECO:0007669"/>
    <property type="project" value="UniProtKB-KW"/>
</dbReference>
<dbReference type="GO" id="GO:0097588">
    <property type="term" value="P:archaeal or bacterial-type flagellum-dependent cell motility"/>
    <property type="evidence" value="ECO:0007669"/>
    <property type="project" value="UniProtKB-KW"/>
</dbReference>
<feature type="domain" description="Response regulatory" evidence="6">
    <location>
        <begin position="5"/>
        <end position="118"/>
    </location>
</feature>
<dbReference type="SMART" id="SM00267">
    <property type="entry name" value="GGDEF"/>
    <property type="match status" value="1"/>
</dbReference>
<dbReference type="GO" id="GO:0000160">
    <property type="term" value="P:phosphorelay signal transduction system"/>
    <property type="evidence" value="ECO:0007669"/>
    <property type="project" value="InterPro"/>
</dbReference>
<dbReference type="Gene3D" id="3.40.50.2300">
    <property type="match status" value="2"/>
</dbReference>
<dbReference type="InterPro" id="IPR001789">
    <property type="entry name" value="Sig_transdc_resp-reg_receiver"/>
</dbReference>
<evidence type="ECO:0000256" key="2">
    <source>
        <dbReference type="ARBA" id="ARBA00022500"/>
    </source>
</evidence>
<dbReference type="InterPro" id="IPR029787">
    <property type="entry name" value="Nucleotide_cyclase"/>
</dbReference>
<keyword evidence="2" id="KW-0145">Chemotaxis</keyword>
<dbReference type="Pfam" id="PF00072">
    <property type="entry name" value="Response_reg"/>
    <property type="match status" value="2"/>
</dbReference>
<dbReference type="Gene3D" id="3.30.70.270">
    <property type="match status" value="1"/>
</dbReference>
<gene>
    <name evidence="8" type="primary">cbrR</name>
    <name evidence="8" type="ORF">CCUN_0698</name>
</gene>
<sequence length="418" mass="47396">MMTRKILFVDDNKMLCKLLAKKIENEFSNYEVDVASSFAEAKELVKNEYFLSFVDLALPDAPQGEVVDFMAEKKIPTIILTANNNKETREKFMEKDVLDYIFKESETCIDEILDSITKLKRYAKTKVILAMSKMPERNQVKKYLTQRLFDVMAAAHGEEALNYFQDNPDTKLIIADAQMPVLDGGGLLAEVRAKYSYDELGVILLGDKDDFLVTNLLKNGLNIYLIKPLYKELFNHYLDRCLAYMDNMKFLNSYNTIDPVSGVKNYNAVVADIEDYLNELATKETEEEFAFAFLDVDELKTINDEYGYNAGDEVIKICAKESVNETKGRDIIGRYSPEKICIVLKNIQQEKAIKIFSRIRVNIKKTGILVNLDEVFFTASIGVVFGKTGDKLKDLADKASSALSKAKANGKNRVEVCS</sequence>
<dbReference type="SMART" id="SM00448">
    <property type="entry name" value="REC"/>
    <property type="match status" value="2"/>
</dbReference>
<evidence type="ECO:0000259" key="6">
    <source>
        <dbReference type="PROSITE" id="PS50110"/>
    </source>
</evidence>
<dbReference type="InterPro" id="IPR050595">
    <property type="entry name" value="Bact_response_regulator"/>
</dbReference>
<protein>
    <submittedName>
        <fullName evidence="8">Bile resistance regulator</fullName>
    </submittedName>
</protein>
<evidence type="ECO:0000256" key="4">
    <source>
        <dbReference type="ARBA" id="ARBA00022779"/>
    </source>
</evidence>
<dbReference type="SUPFAM" id="SSF52172">
    <property type="entry name" value="CheY-like"/>
    <property type="match status" value="2"/>
</dbReference>
<evidence type="ECO:0000256" key="3">
    <source>
        <dbReference type="ARBA" id="ARBA00022553"/>
    </source>
</evidence>
<dbReference type="CDD" id="cd01949">
    <property type="entry name" value="GGDEF"/>
    <property type="match status" value="1"/>
</dbReference>
<evidence type="ECO:0000256" key="5">
    <source>
        <dbReference type="PROSITE-ProRule" id="PRU00169"/>
    </source>
</evidence>
<feature type="modified residue" description="4-aspartylphosphate" evidence="5">
    <location>
        <position position="176"/>
    </location>
</feature>
<dbReference type="STRING" id="1121267.CCUN_0698"/>
<dbReference type="PANTHER" id="PTHR44591:SF3">
    <property type="entry name" value="RESPONSE REGULATORY DOMAIN-CONTAINING PROTEIN"/>
    <property type="match status" value="1"/>
</dbReference>
<dbReference type="Proteomes" id="UP000192902">
    <property type="component" value="Chromosome"/>
</dbReference>
<keyword evidence="3 5" id="KW-0597">Phosphoprotein</keyword>
<name>A0A1W6BW41_9BACT</name>
<dbReference type="InterPro" id="IPR043128">
    <property type="entry name" value="Rev_trsase/Diguanyl_cyclase"/>
</dbReference>
<feature type="modified residue" description="4-aspartylphosphate" evidence="5">
    <location>
        <position position="55"/>
    </location>
</feature>
<evidence type="ECO:0000259" key="7">
    <source>
        <dbReference type="PROSITE" id="PS50887"/>
    </source>
</evidence>